<dbReference type="GO" id="GO:0005856">
    <property type="term" value="C:cytoskeleton"/>
    <property type="evidence" value="ECO:0007669"/>
    <property type="project" value="TreeGrafter"/>
</dbReference>
<dbReference type="FunCoup" id="D3BDS6">
    <property type="interactions" value="1"/>
</dbReference>
<dbReference type="PANTHER" id="PTHR45920:SF7">
    <property type="entry name" value="FORMIN-G"/>
    <property type="match status" value="1"/>
</dbReference>
<reference evidence="8 9" key="1">
    <citation type="journal article" date="2011" name="Genome Res.">
        <title>Phylogeny-wide analysis of social amoeba genomes highlights ancient origins for complex intercellular communication.</title>
        <authorList>
            <person name="Heidel A.J."/>
            <person name="Lawal H.M."/>
            <person name="Felder M."/>
            <person name="Schilde C."/>
            <person name="Helps N.R."/>
            <person name="Tunggal B."/>
            <person name="Rivero F."/>
            <person name="John U."/>
            <person name="Schleicher M."/>
            <person name="Eichinger L."/>
            <person name="Platzer M."/>
            <person name="Noegel A.A."/>
            <person name="Schaap P."/>
            <person name="Gloeckner G."/>
        </authorList>
    </citation>
    <scope>NUCLEOTIDE SEQUENCE [LARGE SCALE GENOMIC DNA]</scope>
    <source>
        <strain evidence="9">ATCC 26659 / Pp 5 / PN500</strain>
    </source>
</reference>
<dbReference type="SUPFAM" id="SSF48371">
    <property type="entry name" value="ARM repeat"/>
    <property type="match status" value="1"/>
</dbReference>
<dbReference type="AlphaFoldDB" id="D3BDS6"/>
<evidence type="ECO:0000256" key="5">
    <source>
        <dbReference type="SAM" id="MobiDB-lite"/>
    </source>
</evidence>
<keyword evidence="9" id="KW-1185">Reference proteome</keyword>
<dbReference type="Pfam" id="PF24959">
    <property type="entry name" value="FH3_FHOD1-3"/>
    <property type="match status" value="1"/>
</dbReference>
<dbReference type="InterPro" id="IPR056771">
    <property type="entry name" value="FH3_FHOD1-3-like"/>
</dbReference>
<dbReference type="PROSITE" id="PS51232">
    <property type="entry name" value="GBD_FH3"/>
    <property type="match status" value="1"/>
</dbReference>
<dbReference type="GO" id="GO:0051015">
    <property type="term" value="F:actin filament binding"/>
    <property type="evidence" value="ECO:0007669"/>
    <property type="project" value="TreeGrafter"/>
</dbReference>
<dbReference type="SMART" id="SM00498">
    <property type="entry name" value="FH2"/>
    <property type="match status" value="1"/>
</dbReference>
<dbReference type="OMA" id="KKYLNWP"/>
<evidence type="ECO:0000256" key="4">
    <source>
        <dbReference type="SAM" id="Coils"/>
    </source>
</evidence>
<dbReference type="InterPro" id="IPR015425">
    <property type="entry name" value="FH2_Formin"/>
</dbReference>
<dbReference type="InterPro" id="IPR042201">
    <property type="entry name" value="FH2_Formin_sf"/>
</dbReference>
<dbReference type="Gene3D" id="1.25.10.10">
    <property type="entry name" value="Leucine-rich Repeat Variant"/>
    <property type="match status" value="1"/>
</dbReference>
<feature type="compositionally biased region" description="Pro residues" evidence="5">
    <location>
        <begin position="571"/>
        <end position="598"/>
    </location>
</feature>
<accession>D3BDS6</accession>
<gene>
    <name evidence="8" type="primary">forG</name>
    <name evidence="8" type="ORF">PPL_06879</name>
</gene>
<dbReference type="InterPro" id="IPR011989">
    <property type="entry name" value="ARM-like"/>
</dbReference>
<evidence type="ECO:0000313" key="9">
    <source>
        <dbReference type="Proteomes" id="UP000001396"/>
    </source>
</evidence>
<evidence type="ECO:0000256" key="1">
    <source>
        <dbReference type="ARBA" id="ARBA00008214"/>
    </source>
</evidence>
<dbReference type="PROSITE" id="PS51444">
    <property type="entry name" value="FH2"/>
    <property type="match status" value="1"/>
</dbReference>
<comment type="caution">
    <text evidence="8">The sequence shown here is derived from an EMBL/GenBank/DDBJ whole genome shotgun (WGS) entry which is preliminary data.</text>
</comment>
<keyword evidence="3" id="KW-0009">Actin-binding</keyword>
<dbReference type="GO" id="GO:0007015">
    <property type="term" value="P:actin filament organization"/>
    <property type="evidence" value="ECO:0007669"/>
    <property type="project" value="UniProtKB-ARBA"/>
</dbReference>
<dbReference type="InterPro" id="IPR016024">
    <property type="entry name" value="ARM-type_fold"/>
</dbReference>
<dbReference type="InParanoid" id="D3BDS6"/>
<feature type="domain" description="FH2" evidence="7">
    <location>
        <begin position="614"/>
        <end position="1017"/>
    </location>
</feature>
<sequence>MGGAGVASTAGGSGGLAGSLSASMTMGKRASTHIGNQAQNLTKTYQLDEKSSYSTVFLAICQLFGISKEMSGEYVLQIDSTKKYLNWPHEADESKTKPIVKFLVESGESSLLLKLNPNYRAECWVNAMHSTDGSSSEKDIIFHLKFKLAEPEFAESFIKLGGMDGILRMVTSARGNTQTYALGTLRACLEYVSGMDVITKTPALIKQLFSLIDSPVVGVCRGSLELLFVLCSFRGEEGFQSVHLAAKSTAQTANSKPYANLVRLLDAGDLETKINAFTLLNVLLDTCPEEKNEKLVKKWGDLGLHDKLRSLVEIQHKEFQIQLELYEDNAGIKLRTKASRLEEICKRLKARLNDYEAQQPLIAILKEELKLNQHLIKEASNDRLFLNSHPVQRFLGPLNSSYPVDLSFLRTTVVERERIAEFEKKINMLAEQLKQELKQSEEFKNQVITNKKAYDTAISEMNEENQRLTHAEIKSKLEIDQMKSKLSSLEQQAGTVDGDIVALYKEAQLEIQRLRLCIDEGLPPRQAIIGESLADGLMNQPDKVSLLTTPPPSPTVGPLDETSVGLAAPEGGPPPPPPPPPGGLGGGPPPPPPPPPPGGGKKGAPAGPAAIQPTKPVINPSTKMKPLYWKRVILPPSGRTESLWDQVLEPTFNSQDFEELFCQKKKATTSFEKSDMDGENAGAAPTKEEKIKLVSLIDIKKSNSIAFMLAKLPPVDQLKTMIDNFDGTKLDKEILKTLLSNVPEEADYQMIKASELPPAKLDRPERWILEMYGTPALKERLRCWLFKLELPEQLTAIKSTLESLSTAVSTTKNCENLRRIFGIVLVLGNYMNGGSNRGQADGFQLEILDNLSTTKDIENKMTLLDYVCKMALDKYPKAAGLADELEPLRSVQMSIQDIAADIGELDGSLTQVKAAMTKAVEQLKNNEKLDRLMGTFLEESESSIKKLKEQQKSVVESFHTLIEFFGYPKSAASTVTCQQFFGAIFAFACQFSKVFQKIERESKQNKTNQTNLGAGEGKKIAGGNDPLAALANAIKMGQGGLRKKPNASLLNVN</sequence>
<dbReference type="GO" id="GO:0030866">
    <property type="term" value="P:cortical actin cytoskeleton organization"/>
    <property type="evidence" value="ECO:0007669"/>
    <property type="project" value="TreeGrafter"/>
</dbReference>
<dbReference type="SUPFAM" id="SSF101447">
    <property type="entry name" value="Formin homology 2 domain (FH2 domain)"/>
    <property type="match status" value="1"/>
</dbReference>
<dbReference type="InterPro" id="IPR014768">
    <property type="entry name" value="GBD/FH3_dom"/>
</dbReference>
<dbReference type="GO" id="GO:0005737">
    <property type="term" value="C:cytoplasm"/>
    <property type="evidence" value="ECO:0007669"/>
    <property type="project" value="TreeGrafter"/>
</dbReference>
<dbReference type="RefSeq" id="XP_020432177.1">
    <property type="nucleotide sequence ID" value="XM_020577729.1"/>
</dbReference>
<evidence type="ECO:0000313" key="8">
    <source>
        <dbReference type="EMBL" id="EFA80057.1"/>
    </source>
</evidence>
<dbReference type="Pfam" id="PF02181">
    <property type="entry name" value="FH2"/>
    <property type="match status" value="1"/>
</dbReference>
<evidence type="ECO:0000259" key="7">
    <source>
        <dbReference type="PROSITE" id="PS51444"/>
    </source>
</evidence>
<evidence type="ECO:0000256" key="2">
    <source>
        <dbReference type="ARBA" id="ARBA00023054"/>
    </source>
</evidence>
<comment type="similarity">
    <text evidence="1">Belongs to the formin homology family. Diaphanous subfamily.</text>
</comment>
<feature type="coiled-coil region" evidence="4">
    <location>
        <begin position="338"/>
        <end position="382"/>
    </location>
</feature>
<dbReference type="STRING" id="670386.D3BDS6"/>
<dbReference type="Gene3D" id="1.20.58.2220">
    <property type="entry name" value="Formin, FH2 domain"/>
    <property type="match status" value="1"/>
</dbReference>
<proteinExistence type="inferred from homology"/>
<feature type="region of interest" description="Disordered" evidence="5">
    <location>
        <begin position="541"/>
        <end position="620"/>
    </location>
</feature>
<evidence type="ECO:0000259" key="6">
    <source>
        <dbReference type="PROSITE" id="PS51232"/>
    </source>
</evidence>
<keyword evidence="2 4" id="KW-0175">Coiled coil</keyword>
<name>D3BDS6_HETP5</name>
<dbReference type="GeneID" id="31362360"/>
<evidence type="ECO:0000256" key="3">
    <source>
        <dbReference type="ARBA" id="ARBA00023203"/>
    </source>
</evidence>
<dbReference type="PANTHER" id="PTHR45920">
    <property type="entry name" value="FORMIN HOMOLOGY 2 DOMAIN CONTAINING, ISOFORM I"/>
    <property type="match status" value="1"/>
</dbReference>
<dbReference type="Proteomes" id="UP000001396">
    <property type="component" value="Unassembled WGS sequence"/>
</dbReference>
<dbReference type="EMBL" id="ADBJ01000031">
    <property type="protein sequence ID" value="EFA80057.1"/>
    <property type="molecule type" value="Genomic_DNA"/>
</dbReference>
<feature type="coiled-coil region" evidence="4">
    <location>
        <begin position="419"/>
        <end position="492"/>
    </location>
</feature>
<feature type="domain" description="GBD/FH3" evidence="6">
    <location>
        <begin position="59"/>
        <end position="427"/>
    </location>
</feature>
<protein>
    <submittedName>
        <fullName evidence="8">Actin binding protein</fullName>
    </submittedName>
</protein>
<organism evidence="8 9">
    <name type="scientific">Heterostelium pallidum (strain ATCC 26659 / Pp 5 / PN500)</name>
    <name type="common">Cellular slime mold</name>
    <name type="synonym">Polysphondylium pallidum</name>
    <dbReference type="NCBI Taxonomy" id="670386"/>
    <lineage>
        <taxon>Eukaryota</taxon>
        <taxon>Amoebozoa</taxon>
        <taxon>Evosea</taxon>
        <taxon>Eumycetozoa</taxon>
        <taxon>Dictyostelia</taxon>
        <taxon>Acytosteliales</taxon>
        <taxon>Acytosteliaceae</taxon>
        <taxon>Heterostelium</taxon>
    </lineage>
</organism>